<feature type="repeat" description="TPR" evidence="3">
    <location>
        <begin position="154"/>
        <end position="187"/>
    </location>
</feature>
<dbReference type="InterPro" id="IPR011990">
    <property type="entry name" value="TPR-like_helical_dom_sf"/>
</dbReference>
<evidence type="ECO:0000256" key="2">
    <source>
        <dbReference type="ARBA" id="ARBA00022803"/>
    </source>
</evidence>
<evidence type="ECO:0000256" key="1">
    <source>
        <dbReference type="ARBA" id="ARBA00022737"/>
    </source>
</evidence>
<dbReference type="PANTHER" id="PTHR44858:SF1">
    <property type="entry name" value="UDP-N-ACETYLGLUCOSAMINE--PEPTIDE N-ACETYLGLUCOSAMINYLTRANSFERASE SPINDLY-RELATED"/>
    <property type="match status" value="1"/>
</dbReference>
<feature type="repeat" description="TPR" evidence="3">
    <location>
        <begin position="86"/>
        <end position="119"/>
    </location>
</feature>
<keyword evidence="1" id="KW-0677">Repeat</keyword>
<reference evidence="4" key="1">
    <citation type="journal article" date="2020" name="mSystems">
        <title>Genome- and Community-Level Interaction Insights into Carbon Utilization and Element Cycling Functions of Hydrothermarchaeota in Hydrothermal Sediment.</title>
        <authorList>
            <person name="Zhou Z."/>
            <person name="Liu Y."/>
            <person name="Xu W."/>
            <person name="Pan J."/>
            <person name="Luo Z.H."/>
            <person name="Li M."/>
        </authorList>
    </citation>
    <scope>NUCLEOTIDE SEQUENCE [LARGE SCALE GENOMIC DNA]</scope>
    <source>
        <strain evidence="4">SpSt-374</strain>
    </source>
</reference>
<dbReference type="PANTHER" id="PTHR44858">
    <property type="entry name" value="TETRATRICOPEPTIDE REPEAT PROTEIN 6"/>
    <property type="match status" value="1"/>
</dbReference>
<dbReference type="InterPro" id="IPR019734">
    <property type="entry name" value="TPR_rpt"/>
</dbReference>
<accession>A0A7C3VPQ6</accession>
<name>A0A7C3VPQ6_9CYAN</name>
<dbReference type="SUPFAM" id="SSF48452">
    <property type="entry name" value="TPR-like"/>
    <property type="match status" value="1"/>
</dbReference>
<sequence length="293" mass="32362">MQCFEGSKVFKGKIFASVLAIVSWWGVAPPAIAQVLVPHTVQLDEVDLQQQGQLLAEEAAQLARIGQFELAMPRAKLAAQLAPQDVRSWEILGRLYLQAEEVDQGISALERGRNLAPENAGILLALGSANFQKQNYQKAVEYLEAGLKINPDVTSAWFDLGNAYYLFNRLGDAIDRYEEAVSRDAQFWPAINNMGLVKYEQGDLDGALRKWREAANIDKEAAEPQLAIAVALYTKGEQEKGLATGEAALRLDPRYGDLDFLRENLWGSRLLKDTAKFLATPRIKTILAGSTGQ</sequence>
<evidence type="ECO:0000313" key="4">
    <source>
        <dbReference type="EMBL" id="HGG00711.1"/>
    </source>
</evidence>
<keyword evidence="2 3" id="KW-0802">TPR repeat</keyword>
<evidence type="ECO:0000256" key="3">
    <source>
        <dbReference type="PROSITE-ProRule" id="PRU00339"/>
    </source>
</evidence>
<gene>
    <name evidence="4" type="ORF">ENR15_08700</name>
</gene>
<protein>
    <submittedName>
        <fullName evidence="4">Tetratricopeptide repeat protein</fullName>
    </submittedName>
</protein>
<dbReference type="Gene3D" id="1.25.40.10">
    <property type="entry name" value="Tetratricopeptide repeat domain"/>
    <property type="match status" value="1"/>
</dbReference>
<organism evidence="4">
    <name type="scientific">Planktothricoides sp. SpSt-374</name>
    <dbReference type="NCBI Taxonomy" id="2282167"/>
    <lineage>
        <taxon>Bacteria</taxon>
        <taxon>Bacillati</taxon>
        <taxon>Cyanobacteriota</taxon>
        <taxon>Cyanophyceae</taxon>
        <taxon>Oscillatoriophycideae</taxon>
        <taxon>Oscillatoriales</taxon>
        <taxon>Oscillatoriaceae</taxon>
        <taxon>Planktothricoides</taxon>
    </lineage>
</organism>
<comment type="caution">
    <text evidence="4">The sequence shown here is derived from an EMBL/GenBank/DDBJ whole genome shotgun (WGS) entry which is preliminary data.</text>
</comment>
<dbReference type="PROSITE" id="PS50005">
    <property type="entry name" value="TPR"/>
    <property type="match status" value="3"/>
</dbReference>
<dbReference type="Pfam" id="PF13432">
    <property type="entry name" value="TPR_16"/>
    <property type="match status" value="1"/>
</dbReference>
<feature type="repeat" description="TPR" evidence="3">
    <location>
        <begin position="120"/>
        <end position="153"/>
    </location>
</feature>
<dbReference type="EMBL" id="DSPX01000085">
    <property type="protein sequence ID" value="HGG00711.1"/>
    <property type="molecule type" value="Genomic_DNA"/>
</dbReference>
<dbReference type="SMART" id="SM00028">
    <property type="entry name" value="TPR"/>
    <property type="match status" value="6"/>
</dbReference>
<dbReference type="Pfam" id="PF13414">
    <property type="entry name" value="TPR_11"/>
    <property type="match status" value="1"/>
</dbReference>
<dbReference type="AlphaFoldDB" id="A0A7C3VPQ6"/>
<dbReference type="InterPro" id="IPR050498">
    <property type="entry name" value="Ycf3"/>
</dbReference>
<proteinExistence type="predicted"/>